<dbReference type="GO" id="GO:0044780">
    <property type="term" value="P:bacterial-type flagellum assembly"/>
    <property type="evidence" value="ECO:0007669"/>
    <property type="project" value="InterPro"/>
</dbReference>
<feature type="region of interest" description="Disordered" evidence="7">
    <location>
        <begin position="446"/>
        <end position="487"/>
    </location>
</feature>
<feature type="domain" description="Flagellar hook-associated protein FlgK helical" evidence="9">
    <location>
        <begin position="85"/>
        <end position="321"/>
    </location>
</feature>
<protein>
    <recommendedName>
        <fullName evidence="4">Flagellar hook-associated protein 1</fullName>
    </recommendedName>
</protein>
<name>A0A0A7EE62_9GAMM</name>
<keyword evidence="10" id="KW-0282">Flagellum</keyword>
<dbReference type="SUPFAM" id="SSF64518">
    <property type="entry name" value="Phase 1 flagellin"/>
    <property type="match status" value="2"/>
</dbReference>
<sequence>MSFNLLNIANSGVRASSELLQTTSKNITNVNTEGYVRERTEHRTLFDNQVGLGQTFRLVNDFAQQQLNRDVSNLAFFNQFVDESARVDSLFAEESNSLSTSMNSLFNSLQESLNQPSSMVSRSLFFNDAQGYIDQLGRLSGIVFDQKTIVNDQLEIYTDEANGLINKISELNLAIASGSSGPDGSALNSTINQRDLAIKELAEYIDIETLDGPNGEKLVFMGTGEAVVMENGAFNLFSLSGDPDPNFKDLKLDVDSGKAIPLEVNTSLLKGKIGGLLAYREDILIPSQNKLGQLSLAMADAFNQQNRLGLDADGELGGDLFTIPTAGAYAYAANTGTAQVTGTVEAGKGSEIPATDFLIEYTAANQITVSALDKYGNPTGTPIVANVVAGQADSTTAVGGELFGLQINLTAGANVGDQFELKLNSDASTNIKLATNRPEDLALASPIRTSNNINNQGTGSISSSTVTDTSAAGFTAGPPPSLTNGPITVTKTANPNEFNITDGTPPVTTTVVLTPPYDNVLNQSGAPYNAYGFDFSLEGAPNAGDTFTIEFNTNGFDDNRNGLMLAGLQDKELVRANVDASPGGDNLTKLNEAYGNLITDVGIRTSSAKTNQVAFEALANQSNAWYESISGVNLDEEAANLLRFQQSYSAAAQILTTARTVFDTILNAAR</sequence>
<keyword evidence="10" id="KW-0966">Cell projection</keyword>
<dbReference type="STRING" id="1348114.OM33_07090"/>
<evidence type="ECO:0000256" key="5">
    <source>
        <dbReference type="ARBA" id="ARBA00022525"/>
    </source>
</evidence>
<dbReference type="Pfam" id="PF06429">
    <property type="entry name" value="Flg_bbr_C"/>
    <property type="match status" value="1"/>
</dbReference>
<dbReference type="GO" id="GO:0005198">
    <property type="term" value="F:structural molecule activity"/>
    <property type="evidence" value="ECO:0007669"/>
    <property type="project" value="InterPro"/>
</dbReference>
<dbReference type="eggNOG" id="COG1256">
    <property type="taxonomic scope" value="Bacteria"/>
</dbReference>
<keyword evidence="11" id="KW-1185">Reference proteome</keyword>
<dbReference type="Pfam" id="PF22638">
    <property type="entry name" value="FlgK_D1"/>
    <property type="match status" value="1"/>
</dbReference>
<evidence type="ECO:0000313" key="10">
    <source>
        <dbReference type="EMBL" id="AIY64940.1"/>
    </source>
</evidence>
<dbReference type="InterPro" id="IPR053927">
    <property type="entry name" value="FlgK_helical"/>
</dbReference>
<accession>A0A0A7EE62</accession>
<feature type="domain" description="Flagellar basal-body/hook protein C-terminal" evidence="8">
    <location>
        <begin position="628"/>
        <end position="667"/>
    </location>
</feature>
<evidence type="ECO:0000313" key="11">
    <source>
        <dbReference type="Proteomes" id="UP000030341"/>
    </source>
</evidence>
<organism evidence="10 11">
    <name type="scientific">Pseudoalteromonas piratica</name>
    <dbReference type="NCBI Taxonomy" id="1348114"/>
    <lineage>
        <taxon>Bacteria</taxon>
        <taxon>Pseudomonadati</taxon>
        <taxon>Pseudomonadota</taxon>
        <taxon>Gammaproteobacteria</taxon>
        <taxon>Alteromonadales</taxon>
        <taxon>Pseudoalteromonadaceae</taxon>
        <taxon>Pseudoalteromonas</taxon>
    </lineage>
</organism>
<evidence type="ECO:0000256" key="2">
    <source>
        <dbReference type="ARBA" id="ARBA00004613"/>
    </source>
</evidence>
<keyword evidence="5" id="KW-0964">Secreted</keyword>
<dbReference type="OrthoDB" id="9802553at2"/>
<evidence type="ECO:0000256" key="6">
    <source>
        <dbReference type="ARBA" id="ARBA00023143"/>
    </source>
</evidence>
<reference evidence="10 11" key="1">
    <citation type="submission" date="2014-11" db="EMBL/GenBank/DDBJ databases">
        <title>Complete Genome Sequence of Pseudoalteromonas sp. Strain OCN003 Isolated from Kaneohe Bay, Oahu, Hawaii.</title>
        <authorList>
            <person name="Beurmann S."/>
            <person name="Videau P."/>
            <person name="Ushijima B."/>
            <person name="Smith A.M."/>
            <person name="Aeby G.S."/>
            <person name="Callahan S.M."/>
            <person name="Belcaid M."/>
        </authorList>
    </citation>
    <scope>NUCLEOTIDE SEQUENCE [LARGE SCALE GENOMIC DNA]</scope>
    <source>
        <strain evidence="10 11">OCN003</strain>
    </source>
</reference>
<dbReference type="GO" id="GO:0009424">
    <property type="term" value="C:bacterial-type flagellum hook"/>
    <property type="evidence" value="ECO:0007669"/>
    <property type="project" value="InterPro"/>
</dbReference>
<feature type="compositionally biased region" description="Polar residues" evidence="7">
    <location>
        <begin position="447"/>
        <end position="472"/>
    </location>
</feature>
<dbReference type="EMBL" id="CP009888">
    <property type="protein sequence ID" value="AIY64940.1"/>
    <property type="molecule type" value="Genomic_DNA"/>
</dbReference>
<dbReference type="AlphaFoldDB" id="A0A0A7EE62"/>
<keyword evidence="10" id="KW-0969">Cilium</keyword>
<evidence type="ECO:0000259" key="9">
    <source>
        <dbReference type="Pfam" id="PF22638"/>
    </source>
</evidence>
<proteinExistence type="inferred from homology"/>
<dbReference type="InterPro" id="IPR010930">
    <property type="entry name" value="Flg_bb/hook_C_dom"/>
</dbReference>
<dbReference type="RefSeq" id="WP_038640377.1">
    <property type="nucleotide sequence ID" value="NZ_CP009888.1"/>
</dbReference>
<evidence type="ECO:0000256" key="4">
    <source>
        <dbReference type="ARBA" id="ARBA00016244"/>
    </source>
</evidence>
<dbReference type="PRINTS" id="PR01005">
    <property type="entry name" value="FLGHOOKAP1"/>
</dbReference>
<comment type="subcellular location">
    <subcellularLocation>
        <location evidence="1">Bacterial flagellum</location>
    </subcellularLocation>
    <subcellularLocation>
        <location evidence="2">Secreted</location>
    </subcellularLocation>
</comment>
<evidence type="ECO:0000256" key="3">
    <source>
        <dbReference type="ARBA" id="ARBA00009677"/>
    </source>
</evidence>
<dbReference type="KEGG" id="pseo:OM33_07090"/>
<keyword evidence="6" id="KW-0975">Bacterial flagellum</keyword>
<dbReference type="GO" id="GO:0005576">
    <property type="term" value="C:extracellular region"/>
    <property type="evidence" value="ECO:0007669"/>
    <property type="project" value="UniProtKB-SubCell"/>
</dbReference>
<dbReference type="Proteomes" id="UP000030341">
    <property type="component" value="Chromosome 1"/>
</dbReference>
<comment type="similarity">
    <text evidence="3">Belongs to the flagella basal body rod proteins family.</text>
</comment>
<evidence type="ECO:0000256" key="7">
    <source>
        <dbReference type="SAM" id="MobiDB-lite"/>
    </source>
</evidence>
<dbReference type="HOGENOM" id="CLU_012762_0_0_6"/>
<evidence type="ECO:0000256" key="1">
    <source>
        <dbReference type="ARBA" id="ARBA00004365"/>
    </source>
</evidence>
<dbReference type="PANTHER" id="PTHR30033">
    <property type="entry name" value="FLAGELLAR HOOK-ASSOCIATED PROTEIN 1"/>
    <property type="match status" value="1"/>
</dbReference>
<evidence type="ECO:0000259" key="8">
    <source>
        <dbReference type="Pfam" id="PF06429"/>
    </source>
</evidence>
<gene>
    <name evidence="10" type="ORF">OM33_07090</name>
</gene>
<dbReference type="InterPro" id="IPR002371">
    <property type="entry name" value="FlgK"/>
</dbReference>
<dbReference type="PANTHER" id="PTHR30033:SF1">
    <property type="entry name" value="FLAGELLAR HOOK-ASSOCIATED PROTEIN 1"/>
    <property type="match status" value="1"/>
</dbReference>